<dbReference type="AlphaFoldDB" id="A0A4Q9NQU7"/>
<gene>
    <name evidence="1" type="ORF">BD310DRAFT_970015</name>
</gene>
<name>A0A4Q9NQU7_9APHY</name>
<proteinExistence type="predicted"/>
<organism evidence="1 2">
    <name type="scientific">Dichomitus squalens</name>
    <dbReference type="NCBI Taxonomy" id="114155"/>
    <lineage>
        <taxon>Eukaryota</taxon>
        <taxon>Fungi</taxon>
        <taxon>Dikarya</taxon>
        <taxon>Basidiomycota</taxon>
        <taxon>Agaricomycotina</taxon>
        <taxon>Agaricomycetes</taxon>
        <taxon>Polyporales</taxon>
        <taxon>Polyporaceae</taxon>
        <taxon>Dichomitus</taxon>
    </lineage>
</organism>
<evidence type="ECO:0000313" key="2">
    <source>
        <dbReference type="Proteomes" id="UP000292082"/>
    </source>
</evidence>
<dbReference type="EMBL" id="ML145200">
    <property type="protein sequence ID" value="TBU53981.1"/>
    <property type="molecule type" value="Genomic_DNA"/>
</dbReference>
<reference evidence="1 2" key="1">
    <citation type="submission" date="2019-01" db="EMBL/GenBank/DDBJ databases">
        <title>Draft genome sequences of three monokaryotic isolates of the white-rot basidiomycete fungus Dichomitus squalens.</title>
        <authorList>
            <consortium name="DOE Joint Genome Institute"/>
            <person name="Lopez S.C."/>
            <person name="Andreopoulos B."/>
            <person name="Pangilinan J."/>
            <person name="Lipzen A."/>
            <person name="Riley R."/>
            <person name="Ahrendt S."/>
            <person name="Ng V."/>
            <person name="Barry K."/>
            <person name="Daum C."/>
            <person name="Grigoriev I.V."/>
            <person name="Hilden K.S."/>
            <person name="Makela M.R."/>
            <person name="de Vries R.P."/>
        </authorList>
    </citation>
    <scope>NUCLEOTIDE SEQUENCE [LARGE SCALE GENOMIC DNA]</scope>
    <source>
        <strain evidence="1 2">CBS 464.89</strain>
    </source>
</reference>
<evidence type="ECO:0000313" key="1">
    <source>
        <dbReference type="EMBL" id="TBU53981.1"/>
    </source>
</evidence>
<dbReference type="Proteomes" id="UP000292082">
    <property type="component" value="Unassembled WGS sequence"/>
</dbReference>
<protein>
    <submittedName>
        <fullName evidence="1">Uncharacterized protein</fullName>
    </submittedName>
</protein>
<sequence length="181" mass="20287">MTPPYATQPHDMHCISAASSQTLRGPLATVLLNTPESPSNGRSPQGVSKLKGKGLEPCHSATCVDTADKTIDRVHTRGLTEDLRGDSIDYARYIRRNHFKTGDRVLVWVRRDNKFSWRHGVVPNLRHMRPIQENGQTTYPVIYQDHPRILNYFNPAVGEILYDELLSALDKGQAASGRVVN</sequence>
<keyword evidence="2" id="KW-1185">Reference proteome</keyword>
<accession>A0A4Q9NQU7</accession>